<dbReference type="SUPFAM" id="SSF53955">
    <property type="entry name" value="Lysozyme-like"/>
    <property type="match status" value="1"/>
</dbReference>
<dbReference type="AlphaFoldDB" id="A0A1I3P5I7"/>
<keyword evidence="4" id="KW-1185">Reference proteome</keyword>
<dbReference type="InterPro" id="IPR008258">
    <property type="entry name" value="Transglycosylase_SLT_dom_1"/>
</dbReference>
<protein>
    <submittedName>
        <fullName evidence="3">Transglycosylase SLT domain-containing protein</fullName>
    </submittedName>
</protein>
<evidence type="ECO:0000256" key="1">
    <source>
        <dbReference type="ARBA" id="ARBA00009387"/>
    </source>
</evidence>
<reference evidence="4" key="1">
    <citation type="submission" date="2016-10" db="EMBL/GenBank/DDBJ databases">
        <authorList>
            <person name="Varghese N."/>
            <person name="Submissions S."/>
        </authorList>
    </citation>
    <scope>NUCLEOTIDE SEQUENCE [LARGE SCALE GENOMIC DNA]</scope>
    <source>
        <strain evidence="4">DSM 26471</strain>
    </source>
</reference>
<sequence>MEIGPGWPIWGAVVMGGVMRVSFKRADKLAIALCATLAASGVSLVALPALAADETTPVQTTSETVSKPAPSVLSTMTAPAFTHPVLASPRPLPRPYEIKMPKLRWKSQSKGPAWTRSAMKAVASHGQALVRTVPQDIDSWCPGYRSQDANGRAAFWSGLLSTLSYHESTWRETAVGGGGLWYGLVQIAPPTARLYKCQAGTGEALKNGEMNLSCAVRIMNRTVARDQVVSRGMRGVAADWGPFHSERKREDMRRWLAAQPFCRPMLTSSPIPVARPGSMAPPMPEIPVLPVIEAFADPRLEAPEIPLSRPF</sequence>
<feature type="domain" description="Transglycosylase SLT" evidence="2">
    <location>
        <begin position="150"/>
        <end position="224"/>
    </location>
</feature>
<dbReference type="EMBL" id="FORH01000002">
    <property type="protein sequence ID" value="SFJ16679.1"/>
    <property type="molecule type" value="Genomic_DNA"/>
</dbReference>
<name>A0A1I3P5I7_9RHOB</name>
<comment type="similarity">
    <text evidence="1">Belongs to the virb1 family.</text>
</comment>
<organism evidence="3 4">
    <name type="scientific">Celeribacter neptunius</name>
    <dbReference type="NCBI Taxonomy" id="588602"/>
    <lineage>
        <taxon>Bacteria</taxon>
        <taxon>Pseudomonadati</taxon>
        <taxon>Pseudomonadota</taxon>
        <taxon>Alphaproteobacteria</taxon>
        <taxon>Rhodobacterales</taxon>
        <taxon>Roseobacteraceae</taxon>
        <taxon>Celeribacter</taxon>
    </lineage>
</organism>
<dbReference type="Proteomes" id="UP000199630">
    <property type="component" value="Unassembled WGS sequence"/>
</dbReference>
<proteinExistence type="inferred from homology"/>
<evidence type="ECO:0000313" key="4">
    <source>
        <dbReference type="Proteomes" id="UP000199630"/>
    </source>
</evidence>
<gene>
    <name evidence="3" type="ORF">SAMN04487991_1568</name>
</gene>
<dbReference type="Pfam" id="PF01464">
    <property type="entry name" value="SLT"/>
    <property type="match status" value="1"/>
</dbReference>
<evidence type="ECO:0000313" key="3">
    <source>
        <dbReference type="EMBL" id="SFJ16679.1"/>
    </source>
</evidence>
<dbReference type="STRING" id="588602.SAMN04487991_1568"/>
<accession>A0A1I3P5I7</accession>
<evidence type="ECO:0000259" key="2">
    <source>
        <dbReference type="Pfam" id="PF01464"/>
    </source>
</evidence>
<dbReference type="InterPro" id="IPR023346">
    <property type="entry name" value="Lysozyme-like_dom_sf"/>
</dbReference>